<keyword evidence="7 14" id="KW-0812">Transmembrane</keyword>
<evidence type="ECO:0000313" key="17">
    <source>
        <dbReference type="EMBL" id="KAF9577841.1"/>
    </source>
</evidence>
<keyword evidence="5 14" id="KW-0328">Glycosyltransferase</keyword>
<comment type="catalytic activity">
    <reaction evidence="12 14">
        <text>a di-trans,poly-cis-dolichyl beta-D-mannosyl phosphate + L-threonyl-[protein] = 3-O-(alpha-D-mannosyl)-L-threonyl-[protein] + a di-trans,poly-cis-dolichyl phosphate + H(+)</text>
        <dbReference type="Rhea" id="RHEA:53396"/>
        <dbReference type="Rhea" id="RHEA-COMP:11060"/>
        <dbReference type="Rhea" id="RHEA-COMP:13547"/>
        <dbReference type="Rhea" id="RHEA-COMP:19498"/>
        <dbReference type="Rhea" id="RHEA-COMP:19501"/>
        <dbReference type="ChEBI" id="CHEBI:15378"/>
        <dbReference type="ChEBI" id="CHEBI:30013"/>
        <dbReference type="ChEBI" id="CHEBI:57683"/>
        <dbReference type="ChEBI" id="CHEBI:58211"/>
        <dbReference type="ChEBI" id="CHEBI:137323"/>
        <dbReference type="EC" id="2.4.1.109"/>
    </reaction>
</comment>
<dbReference type="AlphaFoldDB" id="A0A9P6KAL3"/>
<dbReference type="SUPFAM" id="SSF82109">
    <property type="entry name" value="MIR domain"/>
    <property type="match status" value="1"/>
</dbReference>
<dbReference type="InterPro" id="IPR036300">
    <property type="entry name" value="MIR_dom_sf"/>
</dbReference>
<dbReference type="EC" id="2.4.1.109" evidence="4 14"/>
<feature type="transmembrane region" description="Helical" evidence="14">
    <location>
        <begin position="558"/>
        <end position="575"/>
    </location>
</feature>
<organism evidence="17 18">
    <name type="scientific">Lunasporangiospora selenospora</name>
    <dbReference type="NCBI Taxonomy" id="979761"/>
    <lineage>
        <taxon>Eukaryota</taxon>
        <taxon>Fungi</taxon>
        <taxon>Fungi incertae sedis</taxon>
        <taxon>Mucoromycota</taxon>
        <taxon>Mortierellomycotina</taxon>
        <taxon>Mortierellomycetes</taxon>
        <taxon>Mortierellales</taxon>
        <taxon>Mortierellaceae</taxon>
        <taxon>Lunasporangiospora</taxon>
    </lineage>
</organism>
<dbReference type="PANTHER" id="PTHR10050:SF46">
    <property type="entry name" value="PROTEIN O-MANNOSYL-TRANSFERASE 2"/>
    <property type="match status" value="1"/>
</dbReference>
<comment type="similarity">
    <text evidence="3 14">Belongs to the glycosyltransferase 39 family.</text>
</comment>
<evidence type="ECO:0000256" key="6">
    <source>
        <dbReference type="ARBA" id="ARBA00022679"/>
    </source>
</evidence>
<keyword evidence="18" id="KW-1185">Reference proteome</keyword>
<comment type="caution">
    <text evidence="17">The sequence shown here is derived from an EMBL/GenBank/DDBJ whole genome shotgun (WGS) entry which is preliminary data.</text>
</comment>
<dbReference type="Pfam" id="PF02815">
    <property type="entry name" value="MIR"/>
    <property type="match status" value="1"/>
</dbReference>
<comment type="pathway">
    <text evidence="2 14">Protein modification; protein glycosylation.</text>
</comment>
<feature type="transmembrane region" description="Helical" evidence="14">
    <location>
        <begin position="534"/>
        <end position="552"/>
    </location>
</feature>
<dbReference type="Proteomes" id="UP000780801">
    <property type="component" value="Unassembled WGS sequence"/>
</dbReference>
<evidence type="ECO:0000259" key="16">
    <source>
        <dbReference type="PROSITE" id="PS50919"/>
    </source>
</evidence>
<evidence type="ECO:0000256" key="15">
    <source>
        <dbReference type="SAM" id="MobiDB-lite"/>
    </source>
</evidence>
<evidence type="ECO:0000256" key="1">
    <source>
        <dbReference type="ARBA" id="ARBA00004477"/>
    </source>
</evidence>
<keyword evidence="11 14" id="KW-0472">Membrane</keyword>
<dbReference type="PROSITE" id="PS50919">
    <property type="entry name" value="MIR"/>
    <property type="match status" value="3"/>
</dbReference>
<protein>
    <recommendedName>
        <fullName evidence="4 14">Dolichyl-phosphate-mannose--protein mannosyltransferase</fullName>
        <ecNumber evidence="4 14">2.4.1.109</ecNumber>
    </recommendedName>
</protein>
<dbReference type="PANTHER" id="PTHR10050">
    <property type="entry name" value="DOLICHYL-PHOSPHATE-MANNOSE--PROTEIN MANNOSYLTRANSFERASE"/>
    <property type="match status" value="1"/>
</dbReference>
<evidence type="ECO:0000256" key="4">
    <source>
        <dbReference type="ARBA" id="ARBA00012839"/>
    </source>
</evidence>
<dbReference type="EMBL" id="JAABOA010004304">
    <property type="protein sequence ID" value="KAF9577841.1"/>
    <property type="molecule type" value="Genomic_DNA"/>
</dbReference>
<dbReference type="InterPro" id="IPR003342">
    <property type="entry name" value="ArnT-like_N"/>
</dbReference>
<dbReference type="InterPro" id="IPR032421">
    <property type="entry name" value="PMT_4TMC"/>
</dbReference>
<dbReference type="InterPro" id="IPR027005">
    <property type="entry name" value="PMT-like"/>
</dbReference>
<dbReference type="Pfam" id="PF16192">
    <property type="entry name" value="PMT_4TMC"/>
    <property type="match status" value="2"/>
</dbReference>
<dbReference type="FunFam" id="2.80.10.50:FF:000012">
    <property type="entry name" value="Protein O-mannosyl-transferase 1"/>
    <property type="match status" value="1"/>
</dbReference>
<evidence type="ECO:0000256" key="12">
    <source>
        <dbReference type="ARBA" id="ARBA00045085"/>
    </source>
</evidence>
<comment type="catalytic activity">
    <reaction evidence="13 14">
        <text>a di-trans,poly-cis-dolichyl beta-D-mannosyl phosphate + L-seryl-[protein] = 3-O-(alpha-D-mannosyl)-L-seryl-[protein] + a di-trans,poly-cis-dolichyl phosphate + H(+)</text>
        <dbReference type="Rhea" id="RHEA:17377"/>
        <dbReference type="Rhea" id="RHEA-COMP:9863"/>
        <dbReference type="Rhea" id="RHEA-COMP:13546"/>
        <dbReference type="Rhea" id="RHEA-COMP:19498"/>
        <dbReference type="Rhea" id="RHEA-COMP:19501"/>
        <dbReference type="ChEBI" id="CHEBI:15378"/>
        <dbReference type="ChEBI" id="CHEBI:29999"/>
        <dbReference type="ChEBI" id="CHEBI:57683"/>
        <dbReference type="ChEBI" id="CHEBI:58211"/>
        <dbReference type="ChEBI" id="CHEBI:137321"/>
        <dbReference type="EC" id="2.4.1.109"/>
    </reaction>
</comment>
<evidence type="ECO:0000256" key="8">
    <source>
        <dbReference type="ARBA" id="ARBA00022737"/>
    </source>
</evidence>
<evidence type="ECO:0000256" key="2">
    <source>
        <dbReference type="ARBA" id="ARBA00004922"/>
    </source>
</evidence>
<evidence type="ECO:0000256" key="10">
    <source>
        <dbReference type="ARBA" id="ARBA00022989"/>
    </source>
</evidence>
<gene>
    <name evidence="17" type="primary">PMT2_2</name>
    <name evidence="17" type="ORF">BGW38_006696</name>
</gene>
<evidence type="ECO:0000256" key="7">
    <source>
        <dbReference type="ARBA" id="ARBA00022692"/>
    </source>
</evidence>
<evidence type="ECO:0000256" key="3">
    <source>
        <dbReference type="ARBA" id="ARBA00007222"/>
    </source>
</evidence>
<dbReference type="Pfam" id="PF02366">
    <property type="entry name" value="PMT"/>
    <property type="match status" value="1"/>
</dbReference>
<keyword evidence="10 14" id="KW-1133">Transmembrane helix</keyword>
<feature type="transmembrane region" description="Helical" evidence="14">
    <location>
        <begin position="446"/>
        <end position="467"/>
    </location>
</feature>
<dbReference type="InterPro" id="IPR016093">
    <property type="entry name" value="MIR_motif"/>
</dbReference>
<feature type="transmembrane region" description="Helical" evidence="14">
    <location>
        <begin position="31"/>
        <end position="49"/>
    </location>
</feature>
<evidence type="ECO:0000256" key="11">
    <source>
        <dbReference type="ARBA" id="ARBA00023136"/>
    </source>
</evidence>
<reference evidence="17" key="1">
    <citation type="journal article" date="2020" name="Fungal Divers.">
        <title>Resolving the Mortierellaceae phylogeny through synthesis of multi-gene phylogenetics and phylogenomics.</title>
        <authorList>
            <person name="Vandepol N."/>
            <person name="Liber J."/>
            <person name="Desiro A."/>
            <person name="Na H."/>
            <person name="Kennedy M."/>
            <person name="Barry K."/>
            <person name="Grigoriev I.V."/>
            <person name="Miller A.N."/>
            <person name="O'Donnell K."/>
            <person name="Stajich J.E."/>
            <person name="Bonito G."/>
        </authorList>
    </citation>
    <scope>NUCLEOTIDE SEQUENCE</scope>
    <source>
        <strain evidence="17">KOD1015</strain>
    </source>
</reference>
<keyword evidence="9 14" id="KW-0256">Endoplasmic reticulum</keyword>
<feature type="transmembrane region" description="Helical" evidence="14">
    <location>
        <begin position="595"/>
        <end position="613"/>
    </location>
</feature>
<feature type="transmembrane region" description="Helical" evidence="14">
    <location>
        <begin position="80"/>
        <end position="101"/>
    </location>
</feature>
<dbReference type="GO" id="GO:0005789">
    <property type="term" value="C:endoplasmic reticulum membrane"/>
    <property type="evidence" value="ECO:0007669"/>
    <property type="project" value="UniProtKB-SubCell"/>
</dbReference>
<keyword evidence="8" id="KW-0677">Repeat</keyword>
<comment type="subcellular location">
    <subcellularLocation>
        <location evidence="1 14">Endoplasmic reticulum membrane</location>
        <topology evidence="1 14">Multi-pass membrane protein</topology>
    </subcellularLocation>
</comment>
<evidence type="ECO:0000313" key="18">
    <source>
        <dbReference type="Proteomes" id="UP000780801"/>
    </source>
</evidence>
<evidence type="ECO:0000256" key="9">
    <source>
        <dbReference type="ARBA" id="ARBA00022824"/>
    </source>
</evidence>
<comment type="function">
    <text evidence="14">Transfers mannose from Dol-P-mannose to Ser or Thr residues on proteins.</text>
</comment>
<feature type="domain" description="MIR" evidence="16">
    <location>
        <begin position="245"/>
        <end position="301"/>
    </location>
</feature>
<feature type="transmembrane region" description="Helical" evidence="14">
    <location>
        <begin position="113"/>
        <end position="146"/>
    </location>
</feature>
<feature type="domain" description="MIR" evidence="16">
    <location>
        <begin position="311"/>
        <end position="368"/>
    </location>
</feature>
<feature type="region of interest" description="Disordered" evidence="15">
    <location>
        <begin position="476"/>
        <end position="512"/>
    </location>
</feature>
<evidence type="ECO:0000256" key="14">
    <source>
        <dbReference type="RuleBase" id="RU367007"/>
    </source>
</evidence>
<evidence type="ECO:0000256" key="5">
    <source>
        <dbReference type="ARBA" id="ARBA00022676"/>
    </source>
</evidence>
<dbReference type="OrthoDB" id="292747at2759"/>
<sequence length="648" mass="74301">MLVGLSGVLGGYDGTFDFPSGSEYPNINYRFMRLFNAAFGVAMVPLAFLTARELKMSLTGAAFAATMVMLDNAYVTICRYILLDSMLLASTLLVVFCLSKFRNTRHEAFSWNWFQWLTLTGVSIGVVSSVKWVGLFVTALVGLYTIEELWGLLGHSNMTIAGLNGTSLKDIPLEIAFGSRFTMKNNGYNGGLLHSHVQTYPEGSRQQQITCYHHNDTNNMWFFKRPTSNPLKKVINSEGVEEEEIQFIHTGDTVRLVHFNTRRNLHSHQIRAPVTYEHWEVSGYGEEEDGDENDEWIVEIVDEQSNNRMDGTLRALASSFVLRHKRLGCLLTAERTSLPSWGFNQIEVFCDRRAKTNRAYSIWNVEHHWNERLPPGKIEHYKSRFWSNFWHLNVAMMNANNNLIPDPDKNDRLASNPMQWPLLAVGLRMNGWNRNSLKIWLIGNPIVWWCSAASLVIYVLMFTYYSITRSRHFSKRAPVQPSPTRSQSRSAPTPQPTPSHTPSSKSSSWGVASFGTDASEEEWDHFKYVGKTMILGWFLHFIPFCIMGRVTYLHHYFPALYFVIMLFAYLVDHALTREQTEPNVRKSIQRNRLRIAFWTIAYAAVIGTFVWFWPASYGNSGPADEAMANRQWRSAWDIIDPHGSRSFM</sequence>
<evidence type="ECO:0000256" key="13">
    <source>
        <dbReference type="ARBA" id="ARBA00045102"/>
    </source>
</evidence>
<dbReference type="GO" id="GO:0004169">
    <property type="term" value="F:dolichyl-phosphate-mannose-protein mannosyltransferase activity"/>
    <property type="evidence" value="ECO:0007669"/>
    <property type="project" value="UniProtKB-UniRule"/>
</dbReference>
<proteinExistence type="inferred from homology"/>
<name>A0A9P6KAL3_9FUNG</name>
<dbReference type="SMART" id="SM00472">
    <property type="entry name" value="MIR"/>
    <property type="match status" value="3"/>
</dbReference>
<accession>A0A9P6KAL3</accession>
<feature type="domain" description="MIR" evidence="16">
    <location>
        <begin position="172"/>
        <end position="226"/>
    </location>
</feature>
<dbReference type="Gene3D" id="2.80.10.50">
    <property type="match status" value="1"/>
</dbReference>
<keyword evidence="6 14" id="KW-0808">Transferase</keyword>